<proteinExistence type="inferred from homology"/>
<accession>A0A6P8Y994</accession>
<dbReference type="InterPro" id="IPR016193">
    <property type="entry name" value="Cytidine_deaminase-like"/>
</dbReference>
<evidence type="ECO:0000256" key="1">
    <source>
        <dbReference type="ARBA" id="ARBA00022694"/>
    </source>
</evidence>
<evidence type="ECO:0000259" key="3">
    <source>
        <dbReference type="PROSITE" id="PS51747"/>
    </source>
</evidence>
<dbReference type="Proteomes" id="UP000515158">
    <property type="component" value="Unplaced"/>
</dbReference>
<dbReference type="PROSITE" id="PS51747">
    <property type="entry name" value="CYT_DCMP_DEAMINASES_2"/>
    <property type="match status" value="1"/>
</dbReference>
<organism evidence="5">
    <name type="scientific">Thrips palmi</name>
    <name type="common">Melon thrips</name>
    <dbReference type="NCBI Taxonomy" id="161013"/>
    <lineage>
        <taxon>Eukaryota</taxon>
        <taxon>Metazoa</taxon>
        <taxon>Ecdysozoa</taxon>
        <taxon>Arthropoda</taxon>
        <taxon>Hexapoda</taxon>
        <taxon>Insecta</taxon>
        <taxon>Pterygota</taxon>
        <taxon>Neoptera</taxon>
        <taxon>Paraneoptera</taxon>
        <taxon>Thysanoptera</taxon>
        <taxon>Terebrantia</taxon>
        <taxon>Thripoidea</taxon>
        <taxon>Thripidae</taxon>
        <taxon>Thrips</taxon>
    </lineage>
</organism>
<dbReference type="GO" id="GO:0008033">
    <property type="term" value="P:tRNA processing"/>
    <property type="evidence" value="ECO:0007669"/>
    <property type="project" value="UniProtKB-KW"/>
</dbReference>
<dbReference type="Gene3D" id="3.40.140.10">
    <property type="entry name" value="Cytidine Deaminase, domain 2"/>
    <property type="match status" value="1"/>
</dbReference>
<evidence type="ECO:0000313" key="4">
    <source>
        <dbReference type="Proteomes" id="UP000515158"/>
    </source>
</evidence>
<dbReference type="RefSeq" id="XP_034230297.1">
    <property type="nucleotide sequence ID" value="XM_034374406.1"/>
</dbReference>
<dbReference type="GO" id="GO:0052717">
    <property type="term" value="F:tRNA-specific adenosine-34 deaminase activity"/>
    <property type="evidence" value="ECO:0007669"/>
    <property type="project" value="TreeGrafter"/>
</dbReference>
<dbReference type="PANTHER" id="PTHR11079">
    <property type="entry name" value="CYTOSINE DEAMINASE FAMILY MEMBER"/>
    <property type="match status" value="1"/>
</dbReference>
<dbReference type="SUPFAM" id="SSF53927">
    <property type="entry name" value="Cytidine deaminase-like"/>
    <property type="match status" value="1"/>
</dbReference>
<dbReference type="AlphaFoldDB" id="A0A6P8Y994"/>
<keyword evidence="4" id="KW-1185">Reference proteome</keyword>
<name>A0A6P8Y994_THRPL</name>
<reference evidence="5" key="1">
    <citation type="submission" date="2025-08" db="UniProtKB">
        <authorList>
            <consortium name="RefSeq"/>
        </authorList>
    </citation>
    <scope>IDENTIFICATION</scope>
    <source>
        <tissue evidence="5">Total insect</tissue>
    </source>
</reference>
<feature type="domain" description="CMP/dCMP-type deaminase" evidence="3">
    <location>
        <begin position="184"/>
        <end position="347"/>
    </location>
</feature>
<dbReference type="InParanoid" id="A0A6P8Y994"/>
<dbReference type="GeneID" id="117639049"/>
<comment type="similarity">
    <text evidence="2">Belongs to the cytidine and deoxycytidylate deaminase family. ADAT3 subfamily.</text>
</comment>
<keyword evidence="1" id="KW-0819">tRNA processing</keyword>
<dbReference type="OrthoDB" id="3180714at2759"/>
<dbReference type="FunCoup" id="A0A6P8Y994">
    <property type="interactions" value="624"/>
</dbReference>
<sequence length="360" mass="38635">MMQRGPERHTGHRVSYETVISSLDLSIENAIQYNQYYLCGSAMVDNGMLLLAAVPLADCHVGVIADPKHTSRLIRALNDAHPIPTLQHLKRVRRRAGPPVRFEVLLAPAEDFASGADCLSALRAAGVDASGLDAETVVASVPAAPPRTRAQFAAASEHWACNFHEDAALEKLIAGTAFDDADLDKHRRWMRRAGGAAQRGRGVVAGAVVVDPARDALVAEAADCRGVHPLRHAAMNAVDLVAWSQAGGAWPVQDGDVYDEDLPDRPPPVGTVRNRQDAVDDEKPVGPYLCTGYDVYLTREPCTMCAMALVHSRVRRVFYSVAAPHGVLGSAAKVHTVRALNHHYQVFRGPACSASASPAS</sequence>
<dbReference type="GO" id="GO:0005737">
    <property type="term" value="C:cytoplasm"/>
    <property type="evidence" value="ECO:0007669"/>
    <property type="project" value="TreeGrafter"/>
</dbReference>
<dbReference type="PANTHER" id="PTHR11079:SF156">
    <property type="entry name" value="INACTIVE TRNA-SPECIFIC ADENOSINE DEAMINASE-LIKE PROTEIN 3-RELATED"/>
    <property type="match status" value="1"/>
</dbReference>
<protein>
    <submittedName>
        <fullName evidence="5">Probable inactive tRNA-specific adenosine deaminase-like protein 3</fullName>
    </submittedName>
</protein>
<evidence type="ECO:0000313" key="5">
    <source>
        <dbReference type="RefSeq" id="XP_034230297.1"/>
    </source>
</evidence>
<dbReference type="Pfam" id="PF00383">
    <property type="entry name" value="dCMP_cyt_deam_1"/>
    <property type="match status" value="1"/>
</dbReference>
<dbReference type="KEGG" id="tpal:117639049"/>
<dbReference type="GO" id="GO:0005634">
    <property type="term" value="C:nucleus"/>
    <property type="evidence" value="ECO:0007669"/>
    <property type="project" value="TreeGrafter"/>
</dbReference>
<gene>
    <name evidence="5" type="primary">LOC117639049</name>
</gene>
<dbReference type="InterPro" id="IPR002125">
    <property type="entry name" value="CMP_dCMP_dom"/>
</dbReference>
<evidence type="ECO:0000256" key="2">
    <source>
        <dbReference type="ARBA" id="ARBA00038160"/>
    </source>
</evidence>